<organism evidence="6 7">
    <name type="scientific">Shewanella surugensis</name>
    <dbReference type="NCBI Taxonomy" id="212020"/>
    <lineage>
        <taxon>Bacteria</taxon>
        <taxon>Pseudomonadati</taxon>
        <taxon>Pseudomonadota</taxon>
        <taxon>Gammaproteobacteria</taxon>
        <taxon>Alteromonadales</taxon>
        <taxon>Shewanellaceae</taxon>
        <taxon>Shewanella</taxon>
    </lineage>
</organism>
<evidence type="ECO:0000313" key="6">
    <source>
        <dbReference type="EMBL" id="MCL1127442.1"/>
    </source>
</evidence>
<dbReference type="SUPFAM" id="SSF50475">
    <property type="entry name" value="FMN-binding split barrel"/>
    <property type="match status" value="1"/>
</dbReference>
<sequence>MQYINDQHSPFHSGEKNLQTRTGKREAMESFGRRVIRSFMPDQHRQFYATLPFMVVGGVDKQGWPWTSLLSGKPGFMQSPHSTTLNINATLPMGDPLAKIIKQSGSPLGLLGIEMTTRRRNRLNGRITHTDDSGFSLQVDQSFGNCPQYIQNWKIHFVREPNTINTADMMNDNITTFNSLDAQARHLIKTADTFFVSSFINTKNNPEIEGVDVSHRGGRPGFVKIEDDTLTIPDFPGNNHFNTLGNFLVNPKAGMTFIDFSTGELLMLTGTVELLWEDEPEVIAYKGAERAWRFKLNHGIRLKDALPFRGSIEGYSPNTLITGDWKQAATTLAAEKKRNSWRPFKLSRIETESHLIRSFYFEPADHHGLLPFSAGQFLTLRIPLPNKEQPVLRTYTVSSAPGETHYKISVKREVKGYISQALHDNLKVNDIIEIKAPRGDFFIDTVEHRPAVLIGAGVGITPMISMASHVLTEGVRTRHMRPLTILQAPRTTAERAFHHEFQSIEKQSQGKIRYHSFISAPRTSEKIGVDFSGTGRLSAHVLRKILALDDYDFFLCGPPEFMQALYDMIRSLGVSDARILAEAFGLAALQRQPDNSIVSSNDASSITEEAQKAVITFTQSNIEQDWNAGDATLLETAEAQGITPNFSCRHGVCGACATKIKAGSVTYRSQASATHAKDEVLIYCAVPAKGTEALALVL</sequence>
<evidence type="ECO:0000259" key="4">
    <source>
        <dbReference type="PROSITE" id="PS51085"/>
    </source>
</evidence>
<dbReference type="SUPFAM" id="SSF63380">
    <property type="entry name" value="Riboflavin synthase domain-like"/>
    <property type="match status" value="1"/>
</dbReference>
<dbReference type="InterPro" id="IPR001433">
    <property type="entry name" value="OxRdtase_FAD/NAD-bd"/>
</dbReference>
<dbReference type="PROSITE" id="PS00197">
    <property type="entry name" value="2FE2S_FER_1"/>
    <property type="match status" value="1"/>
</dbReference>
<comment type="cofactor">
    <cofactor evidence="2">
        <name>[2Fe-2S] cluster</name>
        <dbReference type="ChEBI" id="CHEBI:190135"/>
    </cofactor>
</comment>
<dbReference type="CDD" id="cd00207">
    <property type="entry name" value="fer2"/>
    <property type="match status" value="1"/>
</dbReference>
<evidence type="ECO:0000256" key="3">
    <source>
        <dbReference type="SAM" id="MobiDB-lite"/>
    </source>
</evidence>
<dbReference type="RefSeq" id="WP_248942890.1">
    <property type="nucleotide sequence ID" value="NZ_JAKIKS010000160.1"/>
</dbReference>
<dbReference type="InterPro" id="IPR039261">
    <property type="entry name" value="FNR_nucleotide-bd"/>
</dbReference>
<dbReference type="InterPro" id="IPR012349">
    <property type="entry name" value="Split_barrel_FMN-bd"/>
</dbReference>
<dbReference type="InterPro" id="IPR008333">
    <property type="entry name" value="Cbr1-like_FAD-bd_dom"/>
</dbReference>
<gene>
    <name evidence="6" type="ORF">L2764_23950</name>
</gene>
<reference evidence="6 7" key="1">
    <citation type="submission" date="2022-01" db="EMBL/GenBank/DDBJ databases">
        <title>Whole genome-based taxonomy of the Shewanellaceae.</title>
        <authorList>
            <person name="Martin-Rodriguez A.J."/>
        </authorList>
    </citation>
    <scope>NUCLEOTIDE SEQUENCE [LARGE SCALE GENOMIC DNA]</scope>
    <source>
        <strain evidence="6 7">DSM 17177</strain>
    </source>
</reference>
<dbReference type="PANTHER" id="PTHR42815:SF2">
    <property type="entry name" value="FAD-BINDING, PUTATIVE (AFU_ORTHOLOGUE AFUA_6G07600)-RELATED"/>
    <property type="match status" value="1"/>
</dbReference>
<evidence type="ECO:0000313" key="7">
    <source>
        <dbReference type="Proteomes" id="UP001203423"/>
    </source>
</evidence>
<proteinExistence type="predicted"/>
<dbReference type="Gene3D" id="3.10.20.30">
    <property type="match status" value="1"/>
</dbReference>
<dbReference type="Proteomes" id="UP001203423">
    <property type="component" value="Unassembled WGS sequence"/>
</dbReference>
<dbReference type="Gene3D" id="3.40.50.80">
    <property type="entry name" value="Nucleotide-binding domain of ferredoxin-NADP reductase (FNR) module"/>
    <property type="match status" value="1"/>
</dbReference>
<dbReference type="EMBL" id="JAKIKS010000160">
    <property type="protein sequence ID" value="MCL1127442.1"/>
    <property type="molecule type" value="Genomic_DNA"/>
</dbReference>
<dbReference type="SUPFAM" id="SSF52343">
    <property type="entry name" value="Ferredoxin reductase-like, C-terminal NADP-linked domain"/>
    <property type="match status" value="1"/>
</dbReference>
<dbReference type="PANTHER" id="PTHR42815">
    <property type="entry name" value="FAD-BINDING, PUTATIVE (AFU_ORTHOLOGUE AFUA_6G07600)-RELATED"/>
    <property type="match status" value="1"/>
</dbReference>
<dbReference type="InterPro" id="IPR036010">
    <property type="entry name" value="2Fe-2S_ferredoxin-like_sf"/>
</dbReference>
<keyword evidence="7" id="KW-1185">Reference proteome</keyword>
<dbReference type="InterPro" id="IPR012675">
    <property type="entry name" value="Beta-grasp_dom_sf"/>
</dbReference>
<dbReference type="InterPro" id="IPR017938">
    <property type="entry name" value="Riboflavin_synthase-like_b-brl"/>
</dbReference>
<feature type="domain" description="FAD-binding FR-type" evidence="5">
    <location>
        <begin position="339"/>
        <end position="444"/>
    </location>
</feature>
<dbReference type="Gene3D" id="2.30.110.10">
    <property type="entry name" value="Electron Transport, Fmn-binding Protein, Chain A"/>
    <property type="match status" value="1"/>
</dbReference>
<protein>
    <submittedName>
        <fullName evidence="6">FAD-binding oxidoreductase</fullName>
    </submittedName>
</protein>
<dbReference type="InterPro" id="IPR006058">
    <property type="entry name" value="2Fe2S_fd_BS"/>
</dbReference>
<evidence type="ECO:0000259" key="5">
    <source>
        <dbReference type="PROSITE" id="PS51384"/>
    </source>
</evidence>
<keyword evidence="1" id="KW-0830">Ubiquinone</keyword>
<dbReference type="InterPro" id="IPR017927">
    <property type="entry name" value="FAD-bd_FR_type"/>
</dbReference>
<dbReference type="Pfam" id="PF00111">
    <property type="entry name" value="Fer2"/>
    <property type="match status" value="1"/>
</dbReference>
<dbReference type="CDD" id="cd06184">
    <property type="entry name" value="flavohem_like_fad_nad_binding"/>
    <property type="match status" value="1"/>
</dbReference>
<dbReference type="Gene3D" id="2.40.30.10">
    <property type="entry name" value="Translation factors"/>
    <property type="match status" value="1"/>
</dbReference>
<dbReference type="PRINTS" id="PR00371">
    <property type="entry name" value="FPNCR"/>
</dbReference>
<dbReference type="Pfam" id="PF00970">
    <property type="entry name" value="FAD_binding_6"/>
    <property type="match status" value="1"/>
</dbReference>
<dbReference type="SUPFAM" id="SSF54292">
    <property type="entry name" value="2Fe-2S ferredoxin-like"/>
    <property type="match status" value="1"/>
</dbReference>
<evidence type="ECO:0000256" key="1">
    <source>
        <dbReference type="ARBA" id="ARBA00023075"/>
    </source>
</evidence>
<dbReference type="PROSITE" id="PS51384">
    <property type="entry name" value="FAD_FR"/>
    <property type="match status" value="1"/>
</dbReference>
<dbReference type="PRINTS" id="PR00410">
    <property type="entry name" value="PHEHYDRXLASE"/>
</dbReference>
<name>A0ABT0LI99_9GAMM</name>
<feature type="domain" description="2Fe-2S ferredoxin-type" evidence="4">
    <location>
        <begin position="613"/>
        <end position="698"/>
    </location>
</feature>
<feature type="region of interest" description="Disordered" evidence="3">
    <location>
        <begin position="1"/>
        <end position="24"/>
    </location>
</feature>
<dbReference type="PROSITE" id="PS51085">
    <property type="entry name" value="2FE2S_FER_2"/>
    <property type="match status" value="1"/>
</dbReference>
<dbReference type="InterPro" id="IPR001041">
    <property type="entry name" value="2Fe-2S_ferredoxin-type"/>
</dbReference>
<dbReference type="InterPro" id="IPR001709">
    <property type="entry name" value="Flavoprot_Pyr_Nucl_cyt_Rdtase"/>
</dbReference>
<dbReference type="Pfam" id="PF00175">
    <property type="entry name" value="NAD_binding_1"/>
    <property type="match status" value="1"/>
</dbReference>
<accession>A0ABT0LI99</accession>
<feature type="compositionally biased region" description="Polar residues" evidence="3">
    <location>
        <begin position="1"/>
        <end position="21"/>
    </location>
</feature>
<evidence type="ECO:0000256" key="2">
    <source>
        <dbReference type="ARBA" id="ARBA00034078"/>
    </source>
</evidence>
<comment type="caution">
    <text evidence="6">The sequence shown here is derived from an EMBL/GenBank/DDBJ whole genome shotgun (WGS) entry which is preliminary data.</text>
</comment>